<dbReference type="SMART" id="SM00239">
    <property type="entry name" value="C2"/>
    <property type="match status" value="3"/>
</dbReference>
<keyword evidence="14" id="KW-1185">Reference proteome</keyword>
<evidence type="ECO:0000256" key="11">
    <source>
        <dbReference type="SAM" id="Phobius"/>
    </source>
</evidence>
<proteinExistence type="inferred from homology"/>
<gene>
    <name evidence="13" type="ORF">J4Q44_G00115420</name>
</gene>
<dbReference type="PROSITE" id="PS50004">
    <property type="entry name" value="C2"/>
    <property type="match status" value="3"/>
</dbReference>
<dbReference type="AlphaFoldDB" id="A0AAN8M5X9"/>
<feature type="compositionally biased region" description="Polar residues" evidence="10">
    <location>
        <begin position="525"/>
        <end position="549"/>
    </location>
</feature>
<dbReference type="PANTHER" id="PTHR45911:SF9">
    <property type="entry name" value="MULTIPLE C2 AND TRANSMEMBRANE DOMAIN-CONTAINING PROTEIN 2"/>
    <property type="match status" value="1"/>
</dbReference>
<dbReference type="InterPro" id="IPR013583">
    <property type="entry name" value="MCTP_C"/>
</dbReference>
<dbReference type="SUPFAM" id="SSF49562">
    <property type="entry name" value="C2 domain (Calcium/lipid-binding domain, CaLB)"/>
    <property type="match status" value="3"/>
</dbReference>
<evidence type="ECO:0000259" key="12">
    <source>
        <dbReference type="PROSITE" id="PS50004"/>
    </source>
</evidence>
<dbReference type="GO" id="GO:0030672">
    <property type="term" value="C:synaptic vesicle membrane"/>
    <property type="evidence" value="ECO:0007669"/>
    <property type="project" value="TreeGrafter"/>
</dbReference>
<evidence type="ECO:0000256" key="8">
    <source>
        <dbReference type="ARBA" id="ARBA00022989"/>
    </source>
</evidence>
<sequence>MDPKKKTVWENLREKTKTQFNNLKKKKTPGKLDKKKPLQYRRSMSVPDLRFIQAEPSPADSTFSTASDAIFFGSSSGSSDNASINSVPLSTDRLTATDAGPSGRKTVYDSAFIDNMKVSGSRMSAPVETQTLYEESEEEDMATFMGRIHMPSDKCNTPAERSASSVSSSSADRVKTTVDRGNPPTQRSNAPHIPMPTPRLTSSVERINVSTEKLLFSKDRVVTFRERVSASAERSASSVSDQTNLVTERLAASRERGKQPAEVRWSVPSNPLDRLNIPPDRWSLPVDRADRMGSPNRMGTPADSGDSSVCGTPFEEQAYSFWPTDSEDLDMREPSLSTNIRDILCREPQEDIELPNEHNDFNAQPLQGQSGNNAMAAGGPPGPIQKYLLTVNLKEGRNLVIRDRNGKSDPYVKFKLEGKTIYKSKVVYKNLNPKWSESFSFPLQDREQVVDVRVYDKDLTTDDFMGSSTIVIRNLELDKTGEMVLSLEDPNSLEDDMGVIVMDTCLTFRDATIKRRKWHQKKRGGQNQKGDQTQPQDKAQSQHSAEATKNSQLWSGVFGITLVEGQDMPENGQGDVYVRYRLGEQRYKSKNLCVQANPQWREMFDFNKYEDCLEPLQVEVFAKRGRKSEESWGMFEVDLSRLPVATQQLYTHVLDEDKGRLVFLATLNPCCGVSINEINKPPLEQPDERDQILEKYSLRNSHKSLREVGFLQVKVVSATDLTSTDLNGKSDPFCVLELGNSRLQTQTLYKTLNPEWNKVFTFPIKDIHDVLEMTVFGEDGDKAPNFLGRVAIPLLTVQNGQQVTRGLKKANLGGPAKGTISLVMEVHYNPVRAGIRTFKPKEEKFLEDNPKFAKKVLAQNIYRVRKITMAVLHTLQYIKSCFQWESKRQSIIAFLIFVVTVWTWELFMLPLFLLLLIGWNYFQITTERISSNQDLVVNMNMTDDEEEDEKESGKKGLMDKIHMVQEIVIIVQNILDEIACIGERVKNTFNWSVPFLSWLACLVLFVATAALYYIPLRYIILIWGVNKFTKKLRNPYAIDNNEILDFLKRVPSDVQKVQYSELRVPSVQSPPRRRR</sequence>
<dbReference type="FunFam" id="2.60.40.150:FF:000019">
    <property type="entry name" value="Multiple C2 and transmembrane domain-containing protein 2 isoform 1"/>
    <property type="match status" value="1"/>
</dbReference>
<comment type="subcellular location">
    <subcellularLocation>
        <location evidence="2">Membrane</location>
        <topology evidence="2">Multi-pass membrane protein</topology>
    </subcellularLocation>
</comment>
<feature type="region of interest" description="Disordered" evidence="10">
    <location>
        <begin position="516"/>
        <end position="549"/>
    </location>
</feature>
<evidence type="ECO:0000256" key="10">
    <source>
        <dbReference type="SAM" id="MobiDB-lite"/>
    </source>
</evidence>
<keyword evidence="4 11" id="KW-0812">Transmembrane</keyword>
<dbReference type="CDD" id="cd08376">
    <property type="entry name" value="C2B_MCTP_PRT"/>
    <property type="match status" value="1"/>
</dbReference>
<feature type="transmembrane region" description="Helical" evidence="11">
    <location>
        <begin position="995"/>
        <end position="1014"/>
    </location>
</feature>
<evidence type="ECO:0000256" key="9">
    <source>
        <dbReference type="ARBA" id="ARBA00023136"/>
    </source>
</evidence>
<feature type="domain" description="C2" evidence="12">
    <location>
        <begin position="537"/>
        <end position="652"/>
    </location>
</feature>
<dbReference type="FunFam" id="2.60.40.150:FF:000076">
    <property type="entry name" value="multiple C2 and transmembrane domain-containing protein 2 isoform X1"/>
    <property type="match status" value="1"/>
</dbReference>
<feature type="domain" description="C2" evidence="12">
    <location>
        <begin position="369"/>
        <end position="485"/>
    </location>
</feature>
<organism evidence="13 14">
    <name type="scientific">Coregonus suidteri</name>
    <dbReference type="NCBI Taxonomy" id="861788"/>
    <lineage>
        <taxon>Eukaryota</taxon>
        <taxon>Metazoa</taxon>
        <taxon>Chordata</taxon>
        <taxon>Craniata</taxon>
        <taxon>Vertebrata</taxon>
        <taxon>Euteleostomi</taxon>
        <taxon>Actinopterygii</taxon>
        <taxon>Neopterygii</taxon>
        <taxon>Teleostei</taxon>
        <taxon>Protacanthopterygii</taxon>
        <taxon>Salmoniformes</taxon>
        <taxon>Salmonidae</taxon>
        <taxon>Coregoninae</taxon>
        <taxon>Coregonus</taxon>
    </lineage>
</organism>
<name>A0AAN8M5X9_9TELE</name>
<comment type="similarity">
    <text evidence="3">Belongs to the MCTP family.</text>
</comment>
<evidence type="ECO:0000256" key="6">
    <source>
        <dbReference type="ARBA" id="ARBA00022737"/>
    </source>
</evidence>
<keyword evidence="9 11" id="KW-0472">Membrane</keyword>
<dbReference type="Gene3D" id="2.60.40.150">
    <property type="entry name" value="C2 domain"/>
    <property type="match status" value="3"/>
</dbReference>
<feature type="region of interest" description="Disordered" evidence="10">
    <location>
        <begin position="151"/>
        <end position="199"/>
    </location>
</feature>
<keyword evidence="5" id="KW-0479">Metal-binding</keyword>
<keyword evidence="8 11" id="KW-1133">Transmembrane helix</keyword>
<dbReference type="GO" id="GO:0046928">
    <property type="term" value="P:regulation of neurotransmitter secretion"/>
    <property type="evidence" value="ECO:0007669"/>
    <property type="project" value="TreeGrafter"/>
</dbReference>
<dbReference type="PANTHER" id="PTHR45911">
    <property type="entry name" value="C2 DOMAIN-CONTAINING PROTEIN"/>
    <property type="match status" value="1"/>
</dbReference>
<dbReference type="EMBL" id="JAGTTL010000009">
    <property type="protein sequence ID" value="KAK6318251.1"/>
    <property type="molecule type" value="Genomic_DNA"/>
</dbReference>
<evidence type="ECO:0000256" key="4">
    <source>
        <dbReference type="ARBA" id="ARBA00022692"/>
    </source>
</evidence>
<feature type="compositionally biased region" description="Low complexity" evidence="10">
    <location>
        <begin position="162"/>
        <end position="171"/>
    </location>
</feature>
<dbReference type="PRINTS" id="PR00360">
    <property type="entry name" value="C2DOMAIN"/>
</dbReference>
<dbReference type="CDD" id="cd08377">
    <property type="entry name" value="C2C_MCTP_PRT"/>
    <property type="match status" value="1"/>
</dbReference>
<evidence type="ECO:0000256" key="1">
    <source>
        <dbReference type="ARBA" id="ARBA00001913"/>
    </source>
</evidence>
<feature type="domain" description="C2" evidence="12">
    <location>
        <begin position="686"/>
        <end position="807"/>
    </location>
</feature>
<evidence type="ECO:0000256" key="7">
    <source>
        <dbReference type="ARBA" id="ARBA00022837"/>
    </source>
</evidence>
<dbReference type="Proteomes" id="UP001356427">
    <property type="component" value="Unassembled WGS sequence"/>
</dbReference>
<comment type="cofactor">
    <cofactor evidence="1">
        <name>Ca(2+)</name>
        <dbReference type="ChEBI" id="CHEBI:29108"/>
    </cofactor>
</comment>
<dbReference type="Pfam" id="PF00168">
    <property type="entry name" value="C2"/>
    <property type="match status" value="3"/>
</dbReference>
<evidence type="ECO:0000256" key="5">
    <source>
        <dbReference type="ARBA" id="ARBA00022723"/>
    </source>
</evidence>
<evidence type="ECO:0000313" key="14">
    <source>
        <dbReference type="Proteomes" id="UP001356427"/>
    </source>
</evidence>
<keyword evidence="6" id="KW-0677">Repeat</keyword>
<accession>A0AAN8M5X9</accession>
<dbReference type="GO" id="GO:0005509">
    <property type="term" value="F:calcium ion binding"/>
    <property type="evidence" value="ECO:0007669"/>
    <property type="project" value="UniProtKB-ARBA"/>
</dbReference>
<protein>
    <recommendedName>
        <fullName evidence="12">C2 domain-containing protein</fullName>
    </recommendedName>
</protein>
<dbReference type="InterPro" id="IPR035892">
    <property type="entry name" value="C2_domain_sf"/>
</dbReference>
<reference evidence="13 14" key="1">
    <citation type="submission" date="2021-04" db="EMBL/GenBank/DDBJ databases">
        <authorList>
            <person name="De Guttry C."/>
            <person name="Zahm M."/>
            <person name="Klopp C."/>
            <person name="Cabau C."/>
            <person name="Louis A."/>
            <person name="Berthelot C."/>
            <person name="Parey E."/>
            <person name="Roest Crollius H."/>
            <person name="Montfort J."/>
            <person name="Robinson-Rechavi M."/>
            <person name="Bucao C."/>
            <person name="Bouchez O."/>
            <person name="Gislard M."/>
            <person name="Lluch J."/>
            <person name="Milhes M."/>
            <person name="Lampietro C."/>
            <person name="Lopez Roques C."/>
            <person name="Donnadieu C."/>
            <person name="Braasch I."/>
            <person name="Desvignes T."/>
            <person name="Postlethwait J."/>
            <person name="Bobe J."/>
            <person name="Wedekind C."/>
            <person name="Guiguen Y."/>
        </authorList>
    </citation>
    <scope>NUCLEOTIDE SEQUENCE [LARGE SCALE GENOMIC DNA]</scope>
    <source>
        <strain evidence="13">Cs_M1</strain>
        <tissue evidence="13">Blood</tissue>
    </source>
</reference>
<dbReference type="InterPro" id="IPR000008">
    <property type="entry name" value="C2_dom"/>
</dbReference>
<comment type="caution">
    <text evidence="13">The sequence shown here is derived from an EMBL/GenBank/DDBJ whole genome shotgun (WGS) entry which is preliminary data.</text>
</comment>
<keyword evidence="7" id="KW-0106">Calcium</keyword>
<evidence type="ECO:0000256" key="2">
    <source>
        <dbReference type="ARBA" id="ARBA00004141"/>
    </source>
</evidence>
<feature type="transmembrane region" description="Helical" evidence="11">
    <location>
        <begin position="892"/>
        <end position="922"/>
    </location>
</feature>
<evidence type="ECO:0000256" key="3">
    <source>
        <dbReference type="ARBA" id="ARBA00007923"/>
    </source>
</evidence>
<dbReference type="Pfam" id="PF08372">
    <property type="entry name" value="PRT_C"/>
    <property type="match status" value="1"/>
</dbReference>
<evidence type="ECO:0000313" key="13">
    <source>
        <dbReference type="EMBL" id="KAK6318251.1"/>
    </source>
</evidence>